<dbReference type="EMBL" id="BPLR01004962">
    <property type="protein sequence ID" value="GIX98783.1"/>
    <property type="molecule type" value="Genomic_DNA"/>
</dbReference>
<comment type="caution">
    <text evidence="1">The sequence shown here is derived from an EMBL/GenBank/DDBJ whole genome shotgun (WGS) entry which is preliminary data.</text>
</comment>
<dbReference type="AlphaFoldDB" id="A0AAV4PR46"/>
<protein>
    <submittedName>
        <fullName evidence="1">Uncharacterized protein</fullName>
    </submittedName>
</protein>
<name>A0AAV4PR46_CAEEX</name>
<organism evidence="1 2">
    <name type="scientific">Caerostris extrusa</name>
    <name type="common">Bark spider</name>
    <name type="synonym">Caerostris bankana</name>
    <dbReference type="NCBI Taxonomy" id="172846"/>
    <lineage>
        <taxon>Eukaryota</taxon>
        <taxon>Metazoa</taxon>
        <taxon>Ecdysozoa</taxon>
        <taxon>Arthropoda</taxon>
        <taxon>Chelicerata</taxon>
        <taxon>Arachnida</taxon>
        <taxon>Araneae</taxon>
        <taxon>Araneomorphae</taxon>
        <taxon>Entelegynae</taxon>
        <taxon>Araneoidea</taxon>
        <taxon>Araneidae</taxon>
        <taxon>Caerostris</taxon>
    </lineage>
</organism>
<evidence type="ECO:0000313" key="2">
    <source>
        <dbReference type="Proteomes" id="UP001054945"/>
    </source>
</evidence>
<accession>A0AAV4PR46</accession>
<dbReference type="Proteomes" id="UP001054945">
    <property type="component" value="Unassembled WGS sequence"/>
</dbReference>
<proteinExistence type="predicted"/>
<reference evidence="1 2" key="1">
    <citation type="submission" date="2021-06" db="EMBL/GenBank/DDBJ databases">
        <title>Caerostris extrusa draft genome.</title>
        <authorList>
            <person name="Kono N."/>
            <person name="Arakawa K."/>
        </authorList>
    </citation>
    <scope>NUCLEOTIDE SEQUENCE [LARGE SCALE GENOMIC DNA]</scope>
</reference>
<keyword evidence="2" id="KW-1185">Reference proteome</keyword>
<sequence length="107" mass="12652">MNFRQLPNHEALRLLFTSPRLRKLGLPCFLVPSCMAYDANDPYDTFHLKTEIFIQEELRECMRNTTFIVIGNISIYNREHTKKKHGRRMQFFAAQAFESIRISNLLS</sequence>
<evidence type="ECO:0000313" key="1">
    <source>
        <dbReference type="EMBL" id="GIX98783.1"/>
    </source>
</evidence>
<gene>
    <name evidence="1" type="ORF">CEXT_311131</name>
</gene>